<dbReference type="Proteomes" id="UP001150924">
    <property type="component" value="Unassembled WGS sequence"/>
</dbReference>
<proteinExistence type="predicted"/>
<gene>
    <name evidence="2" type="ORF">OV079_21150</name>
</gene>
<accession>A0A9X3EPY0</accession>
<evidence type="ECO:0000256" key="1">
    <source>
        <dbReference type="SAM" id="MobiDB-lite"/>
    </source>
</evidence>
<evidence type="ECO:0000313" key="3">
    <source>
        <dbReference type="Proteomes" id="UP001150924"/>
    </source>
</evidence>
<organism evidence="2 3">
    <name type="scientific">Nannocystis pusilla</name>
    <dbReference type="NCBI Taxonomy" id="889268"/>
    <lineage>
        <taxon>Bacteria</taxon>
        <taxon>Pseudomonadati</taxon>
        <taxon>Myxococcota</taxon>
        <taxon>Polyangia</taxon>
        <taxon>Nannocystales</taxon>
        <taxon>Nannocystaceae</taxon>
        <taxon>Nannocystis</taxon>
    </lineage>
</organism>
<dbReference type="AlphaFoldDB" id="A0A9X3EPY0"/>
<protein>
    <submittedName>
        <fullName evidence="2">Uncharacterized protein</fullName>
    </submittedName>
</protein>
<feature type="region of interest" description="Disordered" evidence="1">
    <location>
        <begin position="80"/>
        <end position="101"/>
    </location>
</feature>
<sequence length="332" mass="34337">MGSSGRVRPAPGLAALLLVLLALTAAGWFAARPWLAPPAASPEHVAGTWSRVEAWAAETRHANAPIEGLHAALEPLRRAGARDEAWEPARPPEPASDPATQQALAALAAWGQGGGLGDELCIVDPADLSAGPPRTVEMFRLARLAFRHGRDDGDPAFAAALRLGAYLRGRGPLLAGAVGFAIARDALQVAEARNLPAGPAFMAFAPRREEVLPILAREAVCSLRLAEAALRSGASEPQGLADPGVVARWSTAWVGPERELAMARWYLGERVAAAAAAGDDLTAVAATQALPDEPDALPASLLVRSLAANGATVVADMQATLAAWTARLGPPP</sequence>
<name>A0A9X3EPY0_9BACT</name>
<keyword evidence="3" id="KW-1185">Reference proteome</keyword>
<reference evidence="2" key="1">
    <citation type="submission" date="2022-11" db="EMBL/GenBank/DDBJ databases">
        <title>Minimal conservation of predation-associated metabolite biosynthetic gene clusters underscores biosynthetic potential of Myxococcota including descriptions for ten novel species: Archangium lansinium sp. nov., Myxococcus landrumus sp. nov., Nannocystis bai.</title>
        <authorList>
            <person name="Ahearne A."/>
            <person name="Stevens C."/>
            <person name="Phillips K."/>
        </authorList>
    </citation>
    <scope>NUCLEOTIDE SEQUENCE</scope>
    <source>
        <strain evidence="2">Na p29</strain>
    </source>
</reference>
<dbReference type="RefSeq" id="WP_267770667.1">
    <property type="nucleotide sequence ID" value="NZ_JAPNKE010000002.1"/>
</dbReference>
<evidence type="ECO:0000313" key="2">
    <source>
        <dbReference type="EMBL" id="MCY1008017.1"/>
    </source>
</evidence>
<dbReference type="EMBL" id="JAPNKE010000002">
    <property type="protein sequence ID" value="MCY1008017.1"/>
    <property type="molecule type" value="Genomic_DNA"/>
</dbReference>
<comment type="caution">
    <text evidence="2">The sequence shown here is derived from an EMBL/GenBank/DDBJ whole genome shotgun (WGS) entry which is preliminary data.</text>
</comment>